<dbReference type="Pfam" id="PF14040">
    <property type="entry name" value="DNase_NucA_NucB"/>
    <property type="match status" value="1"/>
</dbReference>
<accession>G2RHH1</accession>
<proteinExistence type="predicted"/>
<dbReference type="GeneID" id="11523220"/>
<keyword evidence="1" id="KW-0732">Signal</keyword>
<evidence type="ECO:0000313" key="4">
    <source>
        <dbReference type="Proteomes" id="UP000008181"/>
    </source>
</evidence>
<dbReference type="eggNOG" id="ENOG502S8F7">
    <property type="taxonomic scope" value="Eukaryota"/>
</dbReference>
<organism evidence="3 4">
    <name type="scientific">Thermothielavioides terrestris (strain ATCC 38088 / NRRL 8126)</name>
    <name type="common">Thielavia terrestris</name>
    <dbReference type="NCBI Taxonomy" id="578455"/>
    <lineage>
        <taxon>Eukaryota</taxon>
        <taxon>Fungi</taxon>
        <taxon>Dikarya</taxon>
        <taxon>Ascomycota</taxon>
        <taxon>Pezizomycotina</taxon>
        <taxon>Sordariomycetes</taxon>
        <taxon>Sordariomycetidae</taxon>
        <taxon>Sordariales</taxon>
        <taxon>Chaetomiaceae</taxon>
        <taxon>Thermothielavioides</taxon>
        <taxon>Thermothielavioides terrestris</taxon>
    </lineage>
</organism>
<reference evidence="3 4" key="1">
    <citation type="journal article" date="2011" name="Nat. Biotechnol.">
        <title>Comparative genomic analysis of the thermophilic biomass-degrading fungi Myceliophthora thermophila and Thielavia terrestris.</title>
        <authorList>
            <person name="Berka R.M."/>
            <person name="Grigoriev I.V."/>
            <person name="Otillar R."/>
            <person name="Salamov A."/>
            <person name="Grimwood J."/>
            <person name="Reid I."/>
            <person name="Ishmael N."/>
            <person name="John T."/>
            <person name="Darmond C."/>
            <person name="Moisan M.-C."/>
            <person name="Henrissat B."/>
            <person name="Coutinho P.M."/>
            <person name="Lombard V."/>
            <person name="Natvig D.O."/>
            <person name="Lindquist E."/>
            <person name="Schmutz J."/>
            <person name="Lucas S."/>
            <person name="Harris P."/>
            <person name="Powlowski J."/>
            <person name="Bellemare A."/>
            <person name="Taylor D."/>
            <person name="Butler G."/>
            <person name="de Vries R.P."/>
            <person name="Allijn I.E."/>
            <person name="van den Brink J."/>
            <person name="Ushinsky S."/>
            <person name="Storms R."/>
            <person name="Powell A.J."/>
            <person name="Paulsen I.T."/>
            <person name="Elbourne L.D.H."/>
            <person name="Baker S.E."/>
            <person name="Magnuson J."/>
            <person name="LaBoissiere S."/>
            <person name="Clutterbuck A.J."/>
            <person name="Martinez D."/>
            <person name="Wogulis M."/>
            <person name="de Leon A.L."/>
            <person name="Rey M.W."/>
            <person name="Tsang A."/>
        </authorList>
    </citation>
    <scope>NUCLEOTIDE SEQUENCE [LARGE SCALE GENOMIC DNA]</scope>
    <source>
        <strain evidence="4">ATCC 38088 / NRRL 8126</strain>
    </source>
</reference>
<feature type="chain" id="PRO_5003436565" description="Deoxyribonuclease NucA/NucB domain-containing protein" evidence="1">
    <location>
        <begin position="22"/>
        <end position="186"/>
    </location>
</feature>
<dbReference type="EMBL" id="CP003014">
    <property type="protein sequence ID" value="AEO71283.1"/>
    <property type="molecule type" value="Genomic_DNA"/>
</dbReference>
<dbReference type="AlphaFoldDB" id="G2RHH1"/>
<feature type="signal peptide" evidence="1">
    <location>
        <begin position="1"/>
        <end position="21"/>
    </location>
</feature>
<dbReference type="InterPro" id="IPR029476">
    <property type="entry name" value="DNase_NucA_NucB"/>
</dbReference>
<dbReference type="Proteomes" id="UP000008181">
    <property type="component" value="Chromosome 6"/>
</dbReference>
<evidence type="ECO:0000259" key="2">
    <source>
        <dbReference type="Pfam" id="PF14040"/>
    </source>
</evidence>
<sequence length="186" mass="20290">MRPHSAFTLAFAAIAIQGIAAINFVWDCANSVDTCNNACYAMNHNLAPSVLTKDTRETQVKQRRKDSGCRRGPCGKNAKTSFKRFGGSCDEYPFATTKEGGKGAILRCVDGLENSSEGGQLSAFYKKIPDGQKFGITMTNYQKAAFCVNSKKANDGGEFRLKNNAFVSAKRSGMLFSYSFHPGLRI</sequence>
<dbReference type="HOGENOM" id="CLU_096871_0_0_1"/>
<evidence type="ECO:0000256" key="1">
    <source>
        <dbReference type="SAM" id="SignalP"/>
    </source>
</evidence>
<name>G2RHH1_THETT</name>
<keyword evidence="4" id="KW-1185">Reference proteome</keyword>
<evidence type="ECO:0000313" key="3">
    <source>
        <dbReference type="EMBL" id="AEO71283.1"/>
    </source>
</evidence>
<dbReference type="RefSeq" id="XP_003657619.1">
    <property type="nucleotide sequence ID" value="XM_003657571.1"/>
</dbReference>
<gene>
    <name evidence="3" type="ORF">THITE_2058635</name>
</gene>
<feature type="domain" description="Deoxyribonuclease NucA/NucB" evidence="2">
    <location>
        <begin position="38"/>
        <end position="137"/>
    </location>
</feature>
<dbReference type="KEGG" id="ttt:THITE_2058635"/>
<dbReference type="OrthoDB" id="4588765at2759"/>
<protein>
    <recommendedName>
        <fullName evidence="2">Deoxyribonuclease NucA/NucB domain-containing protein</fullName>
    </recommendedName>
</protein>